<evidence type="ECO:0000313" key="3">
    <source>
        <dbReference type="Proteomes" id="UP000821853"/>
    </source>
</evidence>
<keyword evidence="1" id="KW-0503">Monooxygenase</keyword>
<gene>
    <name evidence="2" type="ORF">HPB48_018325</name>
</gene>
<protein>
    <submittedName>
        <fullName evidence="2">Uncharacterized protein</fullName>
    </submittedName>
</protein>
<dbReference type="Gene3D" id="1.10.630.10">
    <property type="entry name" value="Cytochrome P450"/>
    <property type="match status" value="1"/>
</dbReference>
<dbReference type="OrthoDB" id="6419533at2759"/>
<name>A0A9J6FTM3_HAELO</name>
<dbReference type="AlphaFoldDB" id="A0A9J6FTM3"/>
<reference evidence="2 3" key="1">
    <citation type="journal article" date="2020" name="Cell">
        <title>Large-Scale Comparative Analyses of Tick Genomes Elucidate Their Genetic Diversity and Vector Capacities.</title>
        <authorList>
            <consortium name="Tick Genome and Microbiome Consortium (TIGMIC)"/>
            <person name="Jia N."/>
            <person name="Wang J."/>
            <person name="Shi W."/>
            <person name="Du L."/>
            <person name="Sun Y."/>
            <person name="Zhan W."/>
            <person name="Jiang J.F."/>
            <person name="Wang Q."/>
            <person name="Zhang B."/>
            <person name="Ji P."/>
            <person name="Bell-Sakyi L."/>
            <person name="Cui X.M."/>
            <person name="Yuan T.T."/>
            <person name="Jiang B.G."/>
            <person name="Yang W.F."/>
            <person name="Lam T.T."/>
            <person name="Chang Q.C."/>
            <person name="Ding S.J."/>
            <person name="Wang X.J."/>
            <person name="Zhu J.G."/>
            <person name="Ruan X.D."/>
            <person name="Zhao L."/>
            <person name="Wei J.T."/>
            <person name="Ye R.Z."/>
            <person name="Que T.C."/>
            <person name="Du C.H."/>
            <person name="Zhou Y.H."/>
            <person name="Cheng J.X."/>
            <person name="Dai P.F."/>
            <person name="Guo W.B."/>
            <person name="Han X.H."/>
            <person name="Huang E.J."/>
            <person name="Li L.F."/>
            <person name="Wei W."/>
            <person name="Gao Y.C."/>
            <person name="Liu J.Z."/>
            <person name="Shao H.Z."/>
            <person name="Wang X."/>
            <person name="Wang C.C."/>
            <person name="Yang T.C."/>
            <person name="Huo Q.B."/>
            <person name="Li W."/>
            <person name="Chen H.Y."/>
            <person name="Chen S.E."/>
            <person name="Zhou L.G."/>
            <person name="Ni X.B."/>
            <person name="Tian J.H."/>
            <person name="Sheng Y."/>
            <person name="Liu T."/>
            <person name="Pan Y.S."/>
            <person name="Xia L.Y."/>
            <person name="Li J."/>
            <person name="Zhao F."/>
            <person name="Cao W.C."/>
        </authorList>
    </citation>
    <scope>NUCLEOTIDE SEQUENCE [LARGE SCALE GENOMIC DNA]</scope>
    <source>
        <strain evidence="2">HaeL-2018</strain>
    </source>
</reference>
<comment type="caution">
    <text evidence="2">The sequence shown here is derived from an EMBL/GenBank/DDBJ whole genome shotgun (WGS) entry which is preliminary data.</text>
</comment>
<dbReference type="Proteomes" id="UP000821853">
    <property type="component" value="Unassembled WGS sequence"/>
</dbReference>
<dbReference type="EMBL" id="JABSTR010000003">
    <property type="protein sequence ID" value="KAH9365444.1"/>
    <property type="molecule type" value="Genomic_DNA"/>
</dbReference>
<proteinExistence type="predicted"/>
<keyword evidence="3" id="KW-1185">Reference proteome</keyword>
<dbReference type="InterPro" id="IPR036396">
    <property type="entry name" value="Cyt_P450_sf"/>
</dbReference>
<dbReference type="GO" id="GO:0016705">
    <property type="term" value="F:oxidoreductase activity, acting on paired donors, with incorporation or reduction of molecular oxygen"/>
    <property type="evidence" value="ECO:0007669"/>
    <property type="project" value="InterPro"/>
</dbReference>
<dbReference type="GO" id="GO:0020037">
    <property type="term" value="F:heme binding"/>
    <property type="evidence" value="ECO:0007669"/>
    <property type="project" value="InterPro"/>
</dbReference>
<keyword evidence="1" id="KW-0560">Oxidoreductase</keyword>
<dbReference type="GO" id="GO:0005506">
    <property type="term" value="F:iron ion binding"/>
    <property type="evidence" value="ECO:0007669"/>
    <property type="project" value="InterPro"/>
</dbReference>
<accession>A0A9J6FTM3</accession>
<sequence>MPSLHDSQRKFLEILGDSADGGVEVDINKLCERFTFDAISKTAFGIDTEVQKNPDNPLFQTAITIFPNILTGFAYNTCRKF</sequence>
<evidence type="ECO:0000313" key="2">
    <source>
        <dbReference type="EMBL" id="KAH9365444.1"/>
    </source>
</evidence>
<dbReference type="SUPFAM" id="SSF48264">
    <property type="entry name" value="Cytochrome P450"/>
    <property type="match status" value="1"/>
</dbReference>
<organism evidence="2 3">
    <name type="scientific">Haemaphysalis longicornis</name>
    <name type="common">Bush tick</name>
    <dbReference type="NCBI Taxonomy" id="44386"/>
    <lineage>
        <taxon>Eukaryota</taxon>
        <taxon>Metazoa</taxon>
        <taxon>Ecdysozoa</taxon>
        <taxon>Arthropoda</taxon>
        <taxon>Chelicerata</taxon>
        <taxon>Arachnida</taxon>
        <taxon>Acari</taxon>
        <taxon>Parasitiformes</taxon>
        <taxon>Ixodida</taxon>
        <taxon>Ixodoidea</taxon>
        <taxon>Ixodidae</taxon>
        <taxon>Haemaphysalinae</taxon>
        <taxon>Haemaphysalis</taxon>
    </lineage>
</organism>
<evidence type="ECO:0000256" key="1">
    <source>
        <dbReference type="ARBA" id="ARBA00023033"/>
    </source>
</evidence>
<dbReference type="VEuPathDB" id="VectorBase:HLOH_041375"/>
<dbReference type="GO" id="GO:0004497">
    <property type="term" value="F:monooxygenase activity"/>
    <property type="evidence" value="ECO:0007669"/>
    <property type="project" value="UniProtKB-KW"/>
</dbReference>